<dbReference type="GO" id="GO:0008270">
    <property type="term" value="F:zinc ion binding"/>
    <property type="evidence" value="ECO:0007669"/>
    <property type="project" value="UniProtKB-KW"/>
</dbReference>
<feature type="compositionally biased region" description="Basic and acidic residues" evidence="2">
    <location>
        <begin position="38"/>
        <end position="63"/>
    </location>
</feature>
<keyword evidence="1" id="KW-0479">Metal-binding</keyword>
<dbReference type="PANTHER" id="PTHR46242:SF1">
    <property type="entry name" value="ZINC FINGER CCHC DOMAIN-CONTAINING PROTEIN 9"/>
    <property type="match status" value="1"/>
</dbReference>
<dbReference type="PROSITE" id="PS50158">
    <property type="entry name" value="ZF_CCHC"/>
    <property type="match status" value="2"/>
</dbReference>
<organism evidence="4 5">
    <name type="scientific">Desmophyllum pertusum</name>
    <dbReference type="NCBI Taxonomy" id="174260"/>
    <lineage>
        <taxon>Eukaryota</taxon>
        <taxon>Metazoa</taxon>
        <taxon>Cnidaria</taxon>
        <taxon>Anthozoa</taxon>
        <taxon>Hexacorallia</taxon>
        <taxon>Scleractinia</taxon>
        <taxon>Caryophylliina</taxon>
        <taxon>Caryophylliidae</taxon>
        <taxon>Desmophyllum</taxon>
    </lineage>
</organism>
<evidence type="ECO:0000313" key="4">
    <source>
        <dbReference type="EMBL" id="KAJ7385243.1"/>
    </source>
</evidence>
<feature type="region of interest" description="Disordered" evidence="2">
    <location>
        <begin position="37"/>
        <end position="168"/>
    </location>
</feature>
<reference evidence="4" key="1">
    <citation type="submission" date="2023-01" db="EMBL/GenBank/DDBJ databases">
        <title>Genome assembly of the deep-sea coral Lophelia pertusa.</title>
        <authorList>
            <person name="Herrera S."/>
            <person name="Cordes E."/>
        </authorList>
    </citation>
    <scope>NUCLEOTIDE SEQUENCE</scope>
    <source>
        <strain evidence="4">USNM1676648</strain>
        <tissue evidence="4">Polyp</tissue>
    </source>
</reference>
<accession>A0A9X0D4D2</accession>
<keyword evidence="1" id="KW-0863">Zinc-finger</keyword>
<comment type="caution">
    <text evidence="4">The sequence shown here is derived from an EMBL/GenBank/DDBJ whole genome shotgun (WGS) entry which is preliminary data.</text>
</comment>
<dbReference type="SMART" id="SM00343">
    <property type="entry name" value="ZnF_C2HC"/>
    <property type="match status" value="2"/>
</dbReference>
<dbReference type="OrthoDB" id="3863715at2759"/>
<dbReference type="Pfam" id="PF00098">
    <property type="entry name" value="zf-CCHC"/>
    <property type="match status" value="1"/>
</dbReference>
<evidence type="ECO:0000259" key="3">
    <source>
        <dbReference type="PROSITE" id="PS50158"/>
    </source>
</evidence>
<protein>
    <submittedName>
        <fullName evidence="4">Zinc finger CCHC domain-containing protein 9</fullName>
    </submittedName>
</protein>
<dbReference type="InterPro" id="IPR001878">
    <property type="entry name" value="Znf_CCHC"/>
</dbReference>
<dbReference type="GO" id="GO:0005730">
    <property type="term" value="C:nucleolus"/>
    <property type="evidence" value="ECO:0007669"/>
    <property type="project" value="TreeGrafter"/>
</dbReference>
<dbReference type="Gene3D" id="4.10.60.10">
    <property type="entry name" value="Zinc finger, CCHC-type"/>
    <property type="match status" value="1"/>
</dbReference>
<dbReference type="InterPro" id="IPR042246">
    <property type="entry name" value="ZCCHC9"/>
</dbReference>
<evidence type="ECO:0000256" key="1">
    <source>
        <dbReference type="PROSITE-ProRule" id="PRU00047"/>
    </source>
</evidence>
<feature type="domain" description="CCHC-type" evidence="3">
    <location>
        <begin position="175"/>
        <end position="189"/>
    </location>
</feature>
<gene>
    <name evidence="4" type="primary">ZCCHC9_2</name>
    <name evidence="4" type="ORF">OS493_016312</name>
</gene>
<dbReference type="SUPFAM" id="SSF57756">
    <property type="entry name" value="Retrovirus zinc finger-like domains"/>
    <property type="match status" value="1"/>
</dbReference>
<feature type="compositionally biased region" description="Basic and acidic residues" evidence="2">
    <location>
        <begin position="153"/>
        <end position="162"/>
    </location>
</feature>
<name>A0A9X0D4D2_9CNID</name>
<evidence type="ECO:0000313" key="5">
    <source>
        <dbReference type="Proteomes" id="UP001163046"/>
    </source>
</evidence>
<proteinExistence type="predicted"/>
<dbReference type="AlphaFoldDB" id="A0A9X0D4D2"/>
<keyword evidence="5" id="KW-1185">Reference proteome</keyword>
<dbReference type="InterPro" id="IPR036875">
    <property type="entry name" value="Znf_CCHC_sf"/>
</dbReference>
<dbReference type="EMBL" id="MU825881">
    <property type="protein sequence ID" value="KAJ7385243.1"/>
    <property type="molecule type" value="Genomic_DNA"/>
</dbReference>
<evidence type="ECO:0000256" key="2">
    <source>
        <dbReference type="SAM" id="MobiDB-lite"/>
    </source>
</evidence>
<feature type="compositionally biased region" description="Basic and acidic residues" evidence="2">
    <location>
        <begin position="113"/>
        <end position="124"/>
    </location>
</feature>
<keyword evidence="1" id="KW-0862">Zinc</keyword>
<dbReference type="Proteomes" id="UP001163046">
    <property type="component" value="Unassembled WGS sequence"/>
</dbReference>
<dbReference type="PANTHER" id="PTHR46242">
    <property type="entry name" value="ZINC FINGER CCHC DOMAIN-CONTAINING PROTEIN 9 ZCCHC9"/>
    <property type="match status" value="1"/>
</dbReference>
<feature type="domain" description="CCHC-type" evidence="3">
    <location>
        <begin position="201"/>
        <end position="214"/>
    </location>
</feature>
<dbReference type="GO" id="GO:0003676">
    <property type="term" value="F:nucleic acid binding"/>
    <property type="evidence" value="ECO:0007669"/>
    <property type="project" value="InterPro"/>
</dbReference>
<sequence>MTRFARASKKTSLEATPWHELVSSAGKFTSLYLQSDHASTKVDKTVSKDRSNSAEKTTKIAGEKRKKNFNPDDESLTSVKPKIAKKSENKTFQSTGAKDEENAITGPRKKDTKQRTDGIKDNNLKMKKKKFGPKSDMRKNMTKNSRKLPTDASRTESLDKKHEARRKRRAKGKTCFHCRQTGHLVAECPLAQNTEMGVGNCYKCGSSEHTTKNCNSKSTTEAASGSQTDMFLFCSH</sequence>